<name>A0A0H5Q0F6_9ZZZZ</name>
<sequence>MKDERDHKTGDLLLSPNARRQAAYAERQRALGRKKFSYWMRPDEAEQVAAFLEQLRAGQKEGEA</sequence>
<dbReference type="AlphaFoldDB" id="A0A0H5Q0F6"/>
<organism evidence="1">
    <name type="scientific">uncultured prokaryote</name>
    <dbReference type="NCBI Taxonomy" id="198431"/>
    <lineage>
        <taxon>unclassified sequences</taxon>
        <taxon>environmental samples</taxon>
    </lineage>
</organism>
<dbReference type="NCBIfam" id="NF041430">
    <property type="entry name" value="UrfF"/>
    <property type="match status" value="1"/>
</dbReference>
<reference evidence="1" key="2">
    <citation type="submission" date="2015-07" db="EMBL/GenBank/DDBJ databases">
        <title>Plasmids, circular viruses and viroids from rat gut.</title>
        <authorList>
            <person name="Jorgensen T.J."/>
            <person name="Hansen M.A."/>
            <person name="Xu Z."/>
            <person name="Tabak M.A."/>
            <person name="Sorensen S.J."/>
            <person name="Hansen L.H."/>
        </authorList>
    </citation>
    <scope>NUCLEOTIDE SEQUENCE</scope>
    <source>
        <plasmid evidence="1">pRGRH0401</plasmid>
    </source>
</reference>
<geneLocation type="plasmid" evidence="1">
    <name>pRGRH0401</name>
</geneLocation>
<dbReference type="EMBL" id="LN853047">
    <property type="protein sequence ID" value="CRY94895.1"/>
    <property type="molecule type" value="Genomic_DNA"/>
</dbReference>
<evidence type="ECO:0000313" key="1">
    <source>
        <dbReference type="EMBL" id="CRY94895.1"/>
    </source>
</evidence>
<accession>A0A0H5Q0F6</accession>
<proteinExistence type="predicted"/>
<keyword evidence="1" id="KW-0614">Plasmid</keyword>
<protein>
    <submittedName>
        <fullName evidence="1">Uncharacterized protein</fullName>
    </submittedName>
</protein>
<reference evidence="1" key="1">
    <citation type="submission" date="2015-06" db="EMBL/GenBank/DDBJ databases">
        <authorList>
            <person name="Joergensen T."/>
        </authorList>
    </citation>
    <scope>NUCLEOTIDE SEQUENCE</scope>
    <source>
        <plasmid evidence="1">pRGRH0401</plasmid>
    </source>
</reference>